<keyword evidence="3" id="KW-1185">Reference proteome</keyword>
<protein>
    <recommendedName>
        <fullName evidence="1">MADF domain-containing protein</fullName>
    </recommendedName>
</protein>
<name>A0ABN8PEZ2_9CNID</name>
<dbReference type="Proteomes" id="UP001159405">
    <property type="component" value="Unassembled WGS sequence"/>
</dbReference>
<dbReference type="PROSITE" id="PS51029">
    <property type="entry name" value="MADF"/>
    <property type="match status" value="1"/>
</dbReference>
<feature type="domain" description="MADF" evidence="1">
    <location>
        <begin position="5"/>
        <end position="98"/>
    </location>
</feature>
<gene>
    <name evidence="2" type="ORF">PLOB_00040813</name>
</gene>
<evidence type="ECO:0000259" key="1">
    <source>
        <dbReference type="PROSITE" id="PS51029"/>
    </source>
</evidence>
<dbReference type="SMART" id="SM00595">
    <property type="entry name" value="MADF"/>
    <property type="match status" value="1"/>
</dbReference>
<accession>A0ABN8PEZ2</accession>
<reference evidence="2 3" key="1">
    <citation type="submission" date="2022-05" db="EMBL/GenBank/DDBJ databases">
        <authorList>
            <consortium name="Genoscope - CEA"/>
            <person name="William W."/>
        </authorList>
    </citation>
    <scope>NUCLEOTIDE SEQUENCE [LARGE SCALE GENOMIC DNA]</scope>
</reference>
<dbReference type="PANTHER" id="PTHR21505">
    <property type="entry name" value="MADF DOMAIN-CONTAINING PROTEIN-RELATED"/>
    <property type="match status" value="1"/>
</dbReference>
<evidence type="ECO:0000313" key="2">
    <source>
        <dbReference type="EMBL" id="CAH3139762.1"/>
    </source>
</evidence>
<dbReference type="PANTHER" id="PTHR21505:SF12">
    <property type="entry name" value="MADF DOMAIN-CONTAINING PROTEIN-RELATED"/>
    <property type="match status" value="1"/>
</dbReference>
<comment type="caution">
    <text evidence="2">The sequence shown here is derived from an EMBL/GenBank/DDBJ whole genome shotgun (WGS) entry which is preliminary data.</text>
</comment>
<feature type="non-terminal residue" evidence="2">
    <location>
        <position position="212"/>
    </location>
</feature>
<dbReference type="InterPro" id="IPR006578">
    <property type="entry name" value="MADF-dom"/>
</dbReference>
<evidence type="ECO:0000313" key="3">
    <source>
        <dbReference type="Proteomes" id="UP001159405"/>
    </source>
</evidence>
<proteinExistence type="predicted"/>
<dbReference type="EMBL" id="CALNXK010000063">
    <property type="protein sequence ID" value="CAH3139762.1"/>
    <property type="molecule type" value="Genomic_DNA"/>
</dbReference>
<organism evidence="2 3">
    <name type="scientific">Porites lobata</name>
    <dbReference type="NCBI Taxonomy" id="104759"/>
    <lineage>
        <taxon>Eukaryota</taxon>
        <taxon>Metazoa</taxon>
        <taxon>Cnidaria</taxon>
        <taxon>Anthozoa</taxon>
        <taxon>Hexacorallia</taxon>
        <taxon>Scleractinia</taxon>
        <taxon>Fungiina</taxon>
        <taxon>Poritidae</taxon>
        <taxon>Porites</taxon>
    </lineage>
</organism>
<dbReference type="Pfam" id="PF10545">
    <property type="entry name" value="MADF_DNA_bdg"/>
    <property type="match status" value="1"/>
</dbReference>
<sequence>MIVDVLIAFYQKNECLWNHNTPEYHQVRHKELLYDILVKELDEKYDVGGIKKKWKQLLKHFREEHAKTSIKVSLKILSLQASSLKFYEQLQFVTVVCDDTDETTDSLTSEPKPKSRKLSKQLQKAREEKKLELFSEAVRAINEPNSVLKDEVAADCNYIRLTLSKFSASNFRRAKKCIGDILFQIEDNGEVDTRITPHIAYSRDRYSPTPSS</sequence>